<organism evidence="1 2">
    <name type="scientific">Streptococcus oralis subsp. oralis</name>
    <dbReference type="NCBI Taxonomy" id="1891914"/>
    <lineage>
        <taxon>Bacteria</taxon>
        <taxon>Bacillati</taxon>
        <taxon>Bacillota</taxon>
        <taxon>Bacilli</taxon>
        <taxon>Lactobacillales</taxon>
        <taxon>Streptococcaceae</taxon>
        <taxon>Streptococcus</taxon>
    </lineage>
</organism>
<evidence type="ECO:0000313" key="2">
    <source>
        <dbReference type="Proteomes" id="UP000193961"/>
    </source>
</evidence>
<dbReference type="RefSeq" id="WP_084881534.1">
    <property type="nucleotide sequence ID" value="NZ_NCUQ01000010.1"/>
</dbReference>
<evidence type="ECO:0008006" key="3">
    <source>
        <dbReference type="Google" id="ProtNLM"/>
    </source>
</evidence>
<accession>A0A1X1HXY1</accession>
<reference evidence="1 2" key="1">
    <citation type="journal article" date="2016" name="Eur. J. Clin. Microbiol. Infect. Dis.">
        <title>Whole genome sequencing as a tool for phylogenetic analysis of clinical strains of Mitis group streptococci.</title>
        <authorList>
            <person name="Rasmussen L.H."/>
            <person name="Dargis R."/>
            <person name="Hojholt K."/>
            <person name="Christensen J.J."/>
            <person name="Skovgaard O."/>
            <person name="Justesen U.S."/>
            <person name="Rosenvinge F.S."/>
            <person name="Moser C."/>
            <person name="Lukjancenko O."/>
            <person name="Rasmussen S."/>
            <person name="Nielsen X.C."/>
        </authorList>
    </citation>
    <scope>NUCLEOTIDE SEQUENCE [LARGE SCALE GENOMIC DNA]</scope>
    <source>
        <strain evidence="1 2">OD_321121_09</strain>
    </source>
</reference>
<protein>
    <recommendedName>
        <fullName evidence="3">Phage protein</fullName>
    </recommendedName>
</protein>
<evidence type="ECO:0000313" key="1">
    <source>
        <dbReference type="EMBL" id="ORO65772.1"/>
    </source>
</evidence>
<gene>
    <name evidence="1" type="ORF">B7715_05130</name>
</gene>
<proteinExistence type="predicted"/>
<dbReference type="EMBL" id="NCUQ01000010">
    <property type="protein sequence ID" value="ORO65772.1"/>
    <property type="molecule type" value="Genomic_DNA"/>
</dbReference>
<comment type="caution">
    <text evidence="1">The sequence shown here is derived from an EMBL/GenBank/DDBJ whole genome shotgun (WGS) entry which is preliminary data.</text>
</comment>
<name>A0A1X1HXY1_STROR</name>
<sequence>MIELYFIYNGHRKMLIGSFGHIHSTINELKKHQASYSAISHPRFRKSMSGDNIRIDYGVADCYYLITKKREETNG</sequence>
<dbReference type="AlphaFoldDB" id="A0A1X1HXY1"/>
<dbReference type="Proteomes" id="UP000193961">
    <property type="component" value="Unassembled WGS sequence"/>
</dbReference>